<dbReference type="Pfam" id="PF07715">
    <property type="entry name" value="Plug"/>
    <property type="match status" value="1"/>
</dbReference>
<keyword evidence="7 10" id="KW-0472">Membrane</keyword>
<feature type="domain" description="TonB-dependent receptor-like beta-barrel" evidence="13">
    <location>
        <begin position="271"/>
        <end position="696"/>
    </location>
</feature>
<dbReference type="InterPro" id="IPR008969">
    <property type="entry name" value="CarboxyPept-like_regulatory"/>
</dbReference>
<evidence type="ECO:0000256" key="12">
    <source>
        <dbReference type="SAM" id="SignalP"/>
    </source>
</evidence>
<name>A0ABN6L8R5_9BACT</name>
<dbReference type="Gene3D" id="2.40.170.20">
    <property type="entry name" value="TonB-dependent receptor, beta-barrel domain"/>
    <property type="match status" value="1"/>
</dbReference>
<dbReference type="PROSITE" id="PS52016">
    <property type="entry name" value="TONB_DEPENDENT_REC_3"/>
    <property type="match status" value="1"/>
</dbReference>
<dbReference type="Proteomes" id="UP001354989">
    <property type="component" value="Chromosome"/>
</dbReference>
<keyword evidence="5 12" id="KW-0732">Signal</keyword>
<dbReference type="Pfam" id="PF00593">
    <property type="entry name" value="TonB_dep_Rec_b-barrel"/>
    <property type="match status" value="1"/>
</dbReference>
<keyword evidence="4 10" id="KW-0812">Transmembrane</keyword>
<keyword evidence="16" id="KW-1185">Reference proteome</keyword>
<dbReference type="PANTHER" id="PTHR30069">
    <property type="entry name" value="TONB-DEPENDENT OUTER MEMBRANE RECEPTOR"/>
    <property type="match status" value="1"/>
</dbReference>
<accession>A0ABN6L8R5</accession>
<dbReference type="Gene3D" id="2.60.40.1120">
    <property type="entry name" value="Carboxypeptidase-like, regulatory domain"/>
    <property type="match status" value="1"/>
</dbReference>
<keyword evidence="2 10" id="KW-0813">Transport</keyword>
<keyword evidence="8 15" id="KW-0675">Receptor</keyword>
<keyword evidence="6 11" id="KW-0798">TonB box</keyword>
<dbReference type="Pfam" id="PF13715">
    <property type="entry name" value="CarbopepD_reg_2"/>
    <property type="match status" value="1"/>
</dbReference>
<evidence type="ECO:0000256" key="6">
    <source>
        <dbReference type="ARBA" id="ARBA00023077"/>
    </source>
</evidence>
<evidence type="ECO:0000259" key="13">
    <source>
        <dbReference type="Pfam" id="PF00593"/>
    </source>
</evidence>
<comment type="subcellular location">
    <subcellularLocation>
        <location evidence="1 10">Cell outer membrane</location>
        <topology evidence="1 10">Multi-pass membrane protein</topology>
    </subcellularLocation>
</comment>
<feature type="domain" description="TonB-dependent receptor plug" evidence="14">
    <location>
        <begin position="115"/>
        <end position="217"/>
    </location>
</feature>
<evidence type="ECO:0000313" key="15">
    <source>
        <dbReference type="EMBL" id="BDC99579.1"/>
    </source>
</evidence>
<evidence type="ECO:0000259" key="14">
    <source>
        <dbReference type="Pfam" id="PF07715"/>
    </source>
</evidence>
<keyword evidence="3 10" id="KW-1134">Transmembrane beta strand</keyword>
<feature type="signal peptide" evidence="12">
    <location>
        <begin position="1"/>
        <end position="20"/>
    </location>
</feature>
<evidence type="ECO:0000256" key="2">
    <source>
        <dbReference type="ARBA" id="ARBA00022448"/>
    </source>
</evidence>
<dbReference type="EMBL" id="AP025292">
    <property type="protein sequence ID" value="BDC99579.1"/>
    <property type="molecule type" value="Genomic_DNA"/>
</dbReference>
<evidence type="ECO:0000256" key="4">
    <source>
        <dbReference type="ARBA" id="ARBA00022692"/>
    </source>
</evidence>
<dbReference type="SUPFAM" id="SSF49464">
    <property type="entry name" value="Carboxypeptidase regulatory domain-like"/>
    <property type="match status" value="1"/>
</dbReference>
<gene>
    <name evidence="15" type="ORF">PEPS_18600</name>
</gene>
<proteinExistence type="inferred from homology"/>
<evidence type="ECO:0000256" key="8">
    <source>
        <dbReference type="ARBA" id="ARBA00023170"/>
    </source>
</evidence>
<feature type="chain" id="PRO_5046140257" evidence="12">
    <location>
        <begin position="21"/>
        <end position="739"/>
    </location>
</feature>
<evidence type="ECO:0000256" key="3">
    <source>
        <dbReference type="ARBA" id="ARBA00022452"/>
    </source>
</evidence>
<dbReference type="InterPro" id="IPR012910">
    <property type="entry name" value="Plug_dom"/>
</dbReference>
<organism evidence="15 16">
    <name type="scientific">Persicobacter psychrovividus</name>
    <dbReference type="NCBI Taxonomy" id="387638"/>
    <lineage>
        <taxon>Bacteria</taxon>
        <taxon>Pseudomonadati</taxon>
        <taxon>Bacteroidota</taxon>
        <taxon>Cytophagia</taxon>
        <taxon>Cytophagales</taxon>
        <taxon>Persicobacteraceae</taxon>
        <taxon>Persicobacter</taxon>
    </lineage>
</organism>
<evidence type="ECO:0000256" key="1">
    <source>
        <dbReference type="ARBA" id="ARBA00004571"/>
    </source>
</evidence>
<evidence type="ECO:0000256" key="10">
    <source>
        <dbReference type="PROSITE-ProRule" id="PRU01360"/>
    </source>
</evidence>
<comment type="similarity">
    <text evidence="10 11">Belongs to the TonB-dependent receptor family.</text>
</comment>
<evidence type="ECO:0000256" key="5">
    <source>
        <dbReference type="ARBA" id="ARBA00022729"/>
    </source>
</evidence>
<protein>
    <submittedName>
        <fullName evidence="15">TonB-dependent receptor</fullName>
    </submittedName>
</protein>
<dbReference type="Gene3D" id="2.170.130.10">
    <property type="entry name" value="TonB-dependent receptor, plug domain"/>
    <property type="match status" value="1"/>
</dbReference>
<keyword evidence="9 10" id="KW-0998">Cell outer membrane</keyword>
<sequence length="739" mass="84485">MKKFLFIVSLLCPYVLFAQAIEGTVTDKNRQPLVGASVFWLNTTTGTMTDEHGQFSIKSIDPSHQKLVATYMGYFADTITISNQKSVSFQLQASKVLDEVVVSEQRDGVIMSNLTPIKTQQITRTELGKSACCDLAGCFETQIAIQPQTTNVVTNAKELRILGLSGVYNQVLVNGLPMIQGLSYTYGISSIPGTLVENISISKGANSVLQGFESISGQINVATLKPSESDKFFFNAYVNSFSEKQLNTHFSLKKGKWSNLTAVHAVFPANDFDRDGDQFLDVPKIRRYLISNDLQYGNERDWGWHSRVGLRYVDEQRVGGQVNFNEKTDQGSTAVYGQLVNMQQPEVWTKTGFRLNDQHHFVLMASSFYQDQNAYFGTVKYDAQQTNFYGNIQYELNYADHSLKTGFSYRHLNLSEQIAFTDNTLNRTYDGQYLKDEHIAGGFIENTLKLFDGKLTWLAGVRMDHHNQFGWLFTPRTLLKYDVSPNSVIRANVGTGWRTANIFSENINLLASSRNVIFASDLKPEQALNTGLNFTQKFENDQASGFVSADLYRTDFNNQIFPDYDSSPTEARIENFDGKSVSNAFQLEFFVKLWQQFEFKTGYRYLDVYREIEGEKVALPFNPQHKTVTTLGYKPLSQKYHIDMNIHWYDRQRLPNTQSNPVEFQRPDYSDPFTTVNMQFTYNFKQFEFYGGCENIFDFRQKQPIVGWQDPFGPYFDTSSVWGPTRGREFYVGMRFRVP</sequence>
<dbReference type="RefSeq" id="WP_338396887.1">
    <property type="nucleotide sequence ID" value="NZ_AP025292.1"/>
</dbReference>
<evidence type="ECO:0000256" key="11">
    <source>
        <dbReference type="RuleBase" id="RU003357"/>
    </source>
</evidence>
<evidence type="ECO:0000313" key="16">
    <source>
        <dbReference type="Proteomes" id="UP001354989"/>
    </source>
</evidence>
<evidence type="ECO:0000256" key="7">
    <source>
        <dbReference type="ARBA" id="ARBA00023136"/>
    </source>
</evidence>
<dbReference type="SUPFAM" id="SSF56935">
    <property type="entry name" value="Porins"/>
    <property type="match status" value="1"/>
</dbReference>
<dbReference type="InterPro" id="IPR039426">
    <property type="entry name" value="TonB-dep_rcpt-like"/>
</dbReference>
<evidence type="ECO:0000256" key="9">
    <source>
        <dbReference type="ARBA" id="ARBA00023237"/>
    </source>
</evidence>
<reference evidence="15 16" key="1">
    <citation type="submission" date="2021-12" db="EMBL/GenBank/DDBJ databases">
        <title>Genome sequencing of bacteria with rrn-lacking chromosome and rrn-plasmid.</title>
        <authorList>
            <person name="Anda M."/>
            <person name="Iwasaki W."/>
        </authorList>
    </citation>
    <scope>NUCLEOTIDE SEQUENCE [LARGE SCALE GENOMIC DNA]</scope>
    <source>
        <strain evidence="15 16">NBRC 101262</strain>
    </source>
</reference>
<dbReference type="PANTHER" id="PTHR30069:SF29">
    <property type="entry name" value="HEMOGLOBIN AND HEMOGLOBIN-HAPTOGLOBIN-BINDING PROTEIN 1-RELATED"/>
    <property type="match status" value="1"/>
</dbReference>
<dbReference type="InterPro" id="IPR037066">
    <property type="entry name" value="Plug_dom_sf"/>
</dbReference>
<dbReference type="InterPro" id="IPR000531">
    <property type="entry name" value="Beta-barrel_TonB"/>
</dbReference>
<dbReference type="InterPro" id="IPR036942">
    <property type="entry name" value="Beta-barrel_TonB_sf"/>
</dbReference>